<protein>
    <recommendedName>
        <fullName evidence="4">Outer membrane protein beta-barrel domain-containing protein</fullName>
    </recommendedName>
</protein>
<organism evidence="2 3">
    <name type="scientific">Mucilaginibacter terrae</name>
    <dbReference type="NCBI Taxonomy" id="1955052"/>
    <lineage>
        <taxon>Bacteria</taxon>
        <taxon>Pseudomonadati</taxon>
        <taxon>Bacteroidota</taxon>
        <taxon>Sphingobacteriia</taxon>
        <taxon>Sphingobacteriales</taxon>
        <taxon>Sphingobacteriaceae</taxon>
        <taxon>Mucilaginibacter</taxon>
    </lineage>
</organism>
<gene>
    <name evidence="2" type="ORF">QE417_003206</name>
</gene>
<keyword evidence="1" id="KW-0732">Signal</keyword>
<evidence type="ECO:0000313" key="2">
    <source>
        <dbReference type="EMBL" id="MDT3404134.1"/>
    </source>
</evidence>
<dbReference type="RefSeq" id="WP_311951472.1">
    <property type="nucleotide sequence ID" value="NZ_JAVLVU010000001.1"/>
</dbReference>
<accession>A0ABU3GWI9</accession>
<evidence type="ECO:0000256" key="1">
    <source>
        <dbReference type="SAM" id="SignalP"/>
    </source>
</evidence>
<sequence>MKTFRLLVALLLALPAAIYAQSNFKPAYILKLNGDTLKGYINYREWNITPENIEFKPSLSSKSITKFQPSQISGFGINNIDRYISYMGRISADNNIFPELPSQLDTTTKLDTVFLHLSYTGKPLSLLSQRDNQKYRYFVQENNGPITELKMHQYYNESSQLSTANPYIDVLYQLSNKYNPTAKNINLNIQKTDFVQSDIVRIIKIINSDRSKNTPSMIGTKFFAGVIMSRITTEFKGNFDFSGIPSTSYFPRITGGIDLFTNKYTQKLIWRGELTFSMLKASFKLNNKQYPREYAINQFSASLTPQVLYSFYNTDNFKFYMGAGIGLNLSTYPKNTYTEFSEPKASVQDDYLAHLLTYWTNVNIRAGFILYKKFDINLLYLPPITYSNQLYFSVSSTVYGLGVNYRFGK</sequence>
<reference evidence="3" key="1">
    <citation type="submission" date="2023-07" db="EMBL/GenBank/DDBJ databases">
        <title>Functional and genomic diversity of the sorghum phyllosphere microbiome.</title>
        <authorList>
            <person name="Shade A."/>
        </authorList>
    </citation>
    <scope>NUCLEOTIDE SEQUENCE [LARGE SCALE GENOMIC DNA]</scope>
    <source>
        <strain evidence="3">SORGH_AS_0422</strain>
    </source>
</reference>
<proteinExistence type="predicted"/>
<feature type="signal peptide" evidence="1">
    <location>
        <begin position="1"/>
        <end position="20"/>
    </location>
</feature>
<feature type="chain" id="PRO_5045135620" description="Outer membrane protein beta-barrel domain-containing protein" evidence="1">
    <location>
        <begin position="21"/>
        <end position="409"/>
    </location>
</feature>
<evidence type="ECO:0000313" key="3">
    <source>
        <dbReference type="Proteomes" id="UP001258315"/>
    </source>
</evidence>
<dbReference type="EMBL" id="JAVLVU010000001">
    <property type="protein sequence ID" value="MDT3404134.1"/>
    <property type="molecule type" value="Genomic_DNA"/>
</dbReference>
<comment type="caution">
    <text evidence="2">The sequence shown here is derived from an EMBL/GenBank/DDBJ whole genome shotgun (WGS) entry which is preliminary data.</text>
</comment>
<dbReference type="Proteomes" id="UP001258315">
    <property type="component" value="Unassembled WGS sequence"/>
</dbReference>
<name>A0ABU3GWI9_9SPHI</name>
<evidence type="ECO:0008006" key="4">
    <source>
        <dbReference type="Google" id="ProtNLM"/>
    </source>
</evidence>
<keyword evidence="3" id="KW-1185">Reference proteome</keyword>